<organism evidence="2 3">
    <name type="scientific">Hyaloscypha variabilis (strain UAMH 11265 / GT02V1 / F)</name>
    <name type="common">Meliniomyces variabilis</name>
    <dbReference type="NCBI Taxonomy" id="1149755"/>
    <lineage>
        <taxon>Eukaryota</taxon>
        <taxon>Fungi</taxon>
        <taxon>Dikarya</taxon>
        <taxon>Ascomycota</taxon>
        <taxon>Pezizomycotina</taxon>
        <taxon>Leotiomycetes</taxon>
        <taxon>Helotiales</taxon>
        <taxon>Hyaloscyphaceae</taxon>
        <taxon>Hyaloscypha</taxon>
        <taxon>Hyaloscypha variabilis</taxon>
    </lineage>
</organism>
<sequence>MALDQTPFIVIGSHPVYGHVQPLRLIASHLVNLGYEVTFLAPNAYRESIEKTGATFHALTGNADYTEKDFEKNWPEMHFWPPGIDQMAYRGIAPARAMFRQSRGVQEVLRAFKARDPNRPVVIVHEAWFRGVVPMLLGAPNMLKAPVLAIGVLPFMGSSKDLIPYGPKQGPITSPEGREKAKAIHEFIKNATWRPKREFKWVLEDLNVPEDAEIPELMDLDRLPDRFLQMCIPSLEFPRSDLSPNFRFAGSLPSMVPDSWTDKPHWWNAVVSNLGQKDVVAVSQGTLDINYNELIVPAVQGLRDRPNTIVIVVLGIKGATLPAGTDIPENCYVGDYVPYTELFKYASVFVTNGGYGGVNFAVTRGIPIIIGGVIGDKPLTSARTPAPEQVRYAVDLLQSNPKYKKRALEMQEEAKKFDPLSIIVEEINALAKGKQR</sequence>
<dbReference type="InterPro" id="IPR002213">
    <property type="entry name" value="UDP_glucos_trans"/>
</dbReference>
<gene>
    <name evidence="2" type="ORF">L207DRAFT_559336</name>
</gene>
<keyword evidence="3" id="KW-1185">Reference proteome</keyword>
<keyword evidence="1 2" id="KW-0808">Transferase</keyword>
<accession>A0A2J6QU36</accession>
<dbReference type="SUPFAM" id="SSF53756">
    <property type="entry name" value="UDP-Glycosyltransferase/glycogen phosphorylase"/>
    <property type="match status" value="1"/>
</dbReference>
<evidence type="ECO:0000313" key="2">
    <source>
        <dbReference type="EMBL" id="PMD29760.1"/>
    </source>
</evidence>
<evidence type="ECO:0000256" key="1">
    <source>
        <dbReference type="ARBA" id="ARBA00022679"/>
    </source>
</evidence>
<dbReference type="OrthoDB" id="5835829at2759"/>
<reference evidence="2 3" key="1">
    <citation type="submission" date="2016-04" db="EMBL/GenBank/DDBJ databases">
        <title>A degradative enzymes factory behind the ericoid mycorrhizal symbiosis.</title>
        <authorList>
            <consortium name="DOE Joint Genome Institute"/>
            <person name="Martino E."/>
            <person name="Morin E."/>
            <person name="Grelet G."/>
            <person name="Kuo A."/>
            <person name="Kohler A."/>
            <person name="Daghino S."/>
            <person name="Barry K."/>
            <person name="Choi C."/>
            <person name="Cichocki N."/>
            <person name="Clum A."/>
            <person name="Copeland A."/>
            <person name="Hainaut M."/>
            <person name="Haridas S."/>
            <person name="Labutti K."/>
            <person name="Lindquist E."/>
            <person name="Lipzen A."/>
            <person name="Khouja H.-R."/>
            <person name="Murat C."/>
            <person name="Ohm R."/>
            <person name="Olson A."/>
            <person name="Spatafora J."/>
            <person name="Veneault-Fourrey C."/>
            <person name="Henrissat B."/>
            <person name="Grigoriev I."/>
            <person name="Martin F."/>
            <person name="Perotto S."/>
        </authorList>
    </citation>
    <scope>NUCLEOTIDE SEQUENCE [LARGE SCALE GENOMIC DNA]</scope>
    <source>
        <strain evidence="2 3">F</strain>
    </source>
</reference>
<dbReference type="GO" id="GO:0008194">
    <property type="term" value="F:UDP-glycosyltransferase activity"/>
    <property type="evidence" value="ECO:0007669"/>
    <property type="project" value="InterPro"/>
</dbReference>
<dbReference type="PANTHER" id="PTHR48050">
    <property type="entry name" value="STEROL 3-BETA-GLUCOSYLTRANSFERASE"/>
    <property type="match status" value="1"/>
</dbReference>
<dbReference type="AlphaFoldDB" id="A0A2J6QU36"/>
<dbReference type="InterPro" id="IPR050426">
    <property type="entry name" value="Glycosyltransferase_28"/>
</dbReference>
<dbReference type="PANTHER" id="PTHR48050:SF13">
    <property type="entry name" value="STEROL 3-BETA-GLUCOSYLTRANSFERASE UGT80A2"/>
    <property type="match status" value="1"/>
</dbReference>
<dbReference type="Proteomes" id="UP000235786">
    <property type="component" value="Unassembled WGS sequence"/>
</dbReference>
<evidence type="ECO:0000313" key="3">
    <source>
        <dbReference type="Proteomes" id="UP000235786"/>
    </source>
</evidence>
<dbReference type="Pfam" id="PF00201">
    <property type="entry name" value="UDPGT"/>
    <property type="match status" value="1"/>
</dbReference>
<protein>
    <submittedName>
        <fullName evidence="2">Glycosyltransferase family 1 protein</fullName>
    </submittedName>
</protein>
<name>A0A2J6QU36_HYAVF</name>
<dbReference type="EMBL" id="KZ613971">
    <property type="protein sequence ID" value="PMD29760.1"/>
    <property type="molecule type" value="Genomic_DNA"/>
</dbReference>
<dbReference type="Gene3D" id="3.40.50.2000">
    <property type="entry name" value="Glycogen Phosphorylase B"/>
    <property type="match status" value="2"/>
</dbReference>
<proteinExistence type="predicted"/>